<protein>
    <submittedName>
        <fullName evidence="1">Uncharacterized protein</fullName>
    </submittedName>
</protein>
<evidence type="ECO:0000313" key="2">
    <source>
        <dbReference type="Proteomes" id="UP001497457"/>
    </source>
</evidence>
<dbReference type="AlphaFoldDB" id="A0ABC8ZUK1"/>
<proteinExistence type="predicted"/>
<dbReference type="Proteomes" id="UP001497457">
    <property type="component" value="Chromosome 19rd"/>
</dbReference>
<accession>A0ABC8ZUK1</accession>
<dbReference type="EMBL" id="OZ075129">
    <property type="protein sequence ID" value="CAL4964482.1"/>
    <property type="molecule type" value="Genomic_DNA"/>
</dbReference>
<sequence>MPFPPPDSPAAPVPPSPPLGMLRMARRILQVEDLFSETCRRDCYCLKCQRAFCSHCCGFHHGHTNWGGDMVVRVGLDAGGGGQPVFPTHTAGGGHRIPRPIAEEIAAEDYTSRLARDAFCLHCGRAFCAAVCDHHHDRSGEGIPAGGAVLRVVEERGGRICVRCEGTEWWAPHMDVALGDPVHVGEDERGQYYELLPVLRFERGSCLRCGGAVPRLPSTFCSDLCNQAHHRETEERRRRREARHAALASGAVRQQLRQLSISS</sequence>
<name>A0ABC8ZUK1_9POAL</name>
<reference evidence="1 2" key="2">
    <citation type="submission" date="2024-10" db="EMBL/GenBank/DDBJ databases">
        <authorList>
            <person name="Ryan C."/>
        </authorList>
    </citation>
    <scope>NUCLEOTIDE SEQUENCE [LARGE SCALE GENOMIC DNA]</scope>
</reference>
<keyword evidence="2" id="KW-1185">Reference proteome</keyword>
<gene>
    <name evidence="1" type="ORF">URODEC1_LOCUS46704</name>
</gene>
<reference evidence="2" key="1">
    <citation type="submission" date="2024-06" db="EMBL/GenBank/DDBJ databases">
        <authorList>
            <person name="Ryan C."/>
        </authorList>
    </citation>
    <scope>NUCLEOTIDE SEQUENCE [LARGE SCALE GENOMIC DNA]</scope>
</reference>
<evidence type="ECO:0000313" key="1">
    <source>
        <dbReference type="EMBL" id="CAL4964482.1"/>
    </source>
</evidence>
<organism evidence="1 2">
    <name type="scientific">Urochloa decumbens</name>
    <dbReference type="NCBI Taxonomy" id="240449"/>
    <lineage>
        <taxon>Eukaryota</taxon>
        <taxon>Viridiplantae</taxon>
        <taxon>Streptophyta</taxon>
        <taxon>Embryophyta</taxon>
        <taxon>Tracheophyta</taxon>
        <taxon>Spermatophyta</taxon>
        <taxon>Magnoliopsida</taxon>
        <taxon>Liliopsida</taxon>
        <taxon>Poales</taxon>
        <taxon>Poaceae</taxon>
        <taxon>PACMAD clade</taxon>
        <taxon>Panicoideae</taxon>
        <taxon>Panicodae</taxon>
        <taxon>Paniceae</taxon>
        <taxon>Melinidinae</taxon>
        <taxon>Urochloa</taxon>
    </lineage>
</organism>